<dbReference type="STRING" id="3983.A0A2C9UDQ9"/>
<evidence type="ECO:0000256" key="1">
    <source>
        <dbReference type="ARBA" id="ARBA00004132"/>
    </source>
</evidence>
<dbReference type="CDD" id="cd03571">
    <property type="entry name" value="ENTH"/>
    <property type="match status" value="1"/>
</dbReference>
<name>A0A2C9UDQ9_MANES</name>
<dbReference type="OMA" id="NWGANMQ"/>
<dbReference type="SMART" id="SM00273">
    <property type="entry name" value="ENTH"/>
    <property type="match status" value="1"/>
</dbReference>
<comment type="caution">
    <text evidence="7">The sequence shown here is derived from an EMBL/GenBank/DDBJ whole genome shotgun (WGS) entry which is preliminary data.</text>
</comment>
<feature type="domain" description="ENTH" evidence="6">
    <location>
        <begin position="26"/>
        <end position="159"/>
    </location>
</feature>
<organism evidence="7 8">
    <name type="scientific">Manihot esculenta</name>
    <name type="common">Cassava</name>
    <name type="synonym">Jatropha manihot</name>
    <dbReference type="NCBI Taxonomy" id="3983"/>
    <lineage>
        <taxon>Eukaryota</taxon>
        <taxon>Viridiplantae</taxon>
        <taxon>Streptophyta</taxon>
        <taxon>Embryophyta</taxon>
        <taxon>Tracheophyta</taxon>
        <taxon>Spermatophyta</taxon>
        <taxon>Magnoliopsida</taxon>
        <taxon>eudicotyledons</taxon>
        <taxon>Gunneridae</taxon>
        <taxon>Pentapetalae</taxon>
        <taxon>rosids</taxon>
        <taxon>fabids</taxon>
        <taxon>Malpighiales</taxon>
        <taxon>Euphorbiaceae</taxon>
        <taxon>Crotonoideae</taxon>
        <taxon>Manihoteae</taxon>
        <taxon>Manihot</taxon>
    </lineage>
</organism>
<evidence type="ECO:0000313" key="7">
    <source>
        <dbReference type="EMBL" id="OAY28111.1"/>
    </source>
</evidence>
<proteinExistence type="predicted"/>
<accession>A0A2C9UDQ9</accession>
<dbReference type="GO" id="GO:0030125">
    <property type="term" value="C:clathrin vesicle coat"/>
    <property type="evidence" value="ECO:0000318"/>
    <property type="project" value="GO_Central"/>
</dbReference>
<reference evidence="8" key="1">
    <citation type="journal article" date="2016" name="Nat. Biotechnol.">
        <title>Sequencing wild and cultivated cassava and related species reveals extensive interspecific hybridization and genetic diversity.</title>
        <authorList>
            <person name="Bredeson J.V."/>
            <person name="Lyons J.B."/>
            <person name="Prochnik S.E."/>
            <person name="Wu G.A."/>
            <person name="Ha C.M."/>
            <person name="Edsinger-Gonzales E."/>
            <person name="Grimwood J."/>
            <person name="Schmutz J."/>
            <person name="Rabbi I.Y."/>
            <person name="Egesi C."/>
            <person name="Nauluvula P."/>
            <person name="Lebot V."/>
            <person name="Ndunguru J."/>
            <person name="Mkamilo G."/>
            <person name="Bart R.S."/>
            <person name="Setter T.L."/>
            <person name="Gleadow R.M."/>
            <person name="Kulakow P."/>
            <person name="Ferguson M.E."/>
            <person name="Rounsley S."/>
            <person name="Rokhsar D.S."/>
        </authorList>
    </citation>
    <scope>NUCLEOTIDE SEQUENCE [LARGE SCALE GENOMIC DNA]</scope>
    <source>
        <strain evidence="8">cv. AM560-2</strain>
    </source>
</reference>
<dbReference type="GO" id="GO:0005543">
    <property type="term" value="F:phospholipid binding"/>
    <property type="evidence" value="ECO:0000318"/>
    <property type="project" value="GO_Central"/>
</dbReference>
<dbReference type="AlphaFoldDB" id="A0A2C9UDQ9"/>
<dbReference type="GO" id="GO:0006897">
    <property type="term" value="P:endocytosis"/>
    <property type="evidence" value="ECO:0000318"/>
    <property type="project" value="GO_Central"/>
</dbReference>
<dbReference type="SUPFAM" id="SSF48464">
    <property type="entry name" value="ENTH/VHS domain"/>
    <property type="match status" value="1"/>
</dbReference>
<evidence type="ECO:0000256" key="3">
    <source>
        <dbReference type="ARBA" id="ARBA00023034"/>
    </source>
</evidence>
<evidence type="ECO:0000313" key="8">
    <source>
        <dbReference type="Proteomes" id="UP000091857"/>
    </source>
</evidence>
<feature type="region of interest" description="Disordered" evidence="5">
    <location>
        <begin position="173"/>
        <end position="201"/>
    </location>
</feature>
<dbReference type="PROSITE" id="PS50942">
    <property type="entry name" value="ENTH"/>
    <property type="match status" value="1"/>
</dbReference>
<sequence>MGTLFLKHVKKQASFFLQEKYKNARLALTDVSPAELLAEEATKNDPSSPDAKTMTKIAEAAYGVDDYWRIVDVLHRRFDKNDLKEWRQAYNTLVLLEFLLTHGPEEFAEEFQCESDIIEGLGAFQYVDERGIDWGANMQKRSEYVLQLLDGGETLKDARFKALKISKEIQGFGSFPSSPCSSSSPSSATSESSRASSFGSYSTTSSTFIEALSLTKEDLDNCEMHDLKKHIDNYLKKDLDNCEIQDTKTTSPKSTKEMEGSHVWDCSSIQEMGSLIDSEDDQKKDSFINGVCSKLAGINPARKIQGEKELFRSISDVGRLIKKKYKRQFSVGY</sequence>
<dbReference type="EMBL" id="CM004401">
    <property type="protein sequence ID" value="OAY28111.1"/>
    <property type="molecule type" value="Genomic_DNA"/>
</dbReference>
<comment type="subcellular location">
    <subcellularLocation>
        <location evidence="1">Cytoplasmic vesicle</location>
        <location evidence="1">Clathrin-coated vesicle</location>
    </subcellularLocation>
    <subcellularLocation>
        <location evidence="2">Golgi apparatus</location>
    </subcellularLocation>
</comment>
<dbReference type="PANTHER" id="PTHR12276">
    <property type="entry name" value="EPSIN/ENT-RELATED"/>
    <property type="match status" value="1"/>
</dbReference>
<dbReference type="InterPro" id="IPR013809">
    <property type="entry name" value="ENTH"/>
</dbReference>
<evidence type="ECO:0000256" key="2">
    <source>
        <dbReference type="ARBA" id="ARBA00004555"/>
    </source>
</evidence>
<dbReference type="InterPro" id="IPR008942">
    <property type="entry name" value="ENTH_VHS"/>
</dbReference>
<evidence type="ECO:0000256" key="4">
    <source>
        <dbReference type="ARBA" id="ARBA00023329"/>
    </source>
</evidence>
<dbReference type="Pfam" id="PF01417">
    <property type="entry name" value="ENTH"/>
    <property type="match status" value="1"/>
</dbReference>
<dbReference type="PANTHER" id="PTHR12276:SF95">
    <property type="entry name" value="ENTH_VHS FAMILY PROTEIN"/>
    <property type="match status" value="1"/>
</dbReference>
<dbReference type="GO" id="GO:0005794">
    <property type="term" value="C:Golgi apparatus"/>
    <property type="evidence" value="ECO:0007669"/>
    <property type="project" value="UniProtKB-SubCell"/>
</dbReference>
<keyword evidence="3" id="KW-0333">Golgi apparatus</keyword>
<protein>
    <recommendedName>
        <fullName evidence="6">ENTH domain-containing protein</fullName>
    </recommendedName>
</protein>
<dbReference type="GO" id="GO:0005886">
    <property type="term" value="C:plasma membrane"/>
    <property type="evidence" value="ECO:0000318"/>
    <property type="project" value="GO_Central"/>
</dbReference>
<dbReference type="Proteomes" id="UP000091857">
    <property type="component" value="Chromosome 15"/>
</dbReference>
<dbReference type="Gramene" id="Manes.15G042100.1.v8.1">
    <property type="protein sequence ID" value="Manes.15G042100.1.v8.1.CDS"/>
    <property type="gene ID" value="Manes.15G042100.v8.1"/>
</dbReference>
<dbReference type="GO" id="GO:0030276">
    <property type="term" value="F:clathrin binding"/>
    <property type="evidence" value="ECO:0000318"/>
    <property type="project" value="GO_Central"/>
</dbReference>
<gene>
    <name evidence="7" type="ORF">MANES_15G042100v8</name>
</gene>
<dbReference type="GO" id="GO:0005768">
    <property type="term" value="C:endosome"/>
    <property type="evidence" value="ECO:0000318"/>
    <property type="project" value="GO_Central"/>
</dbReference>
<keyword evidence="8" id="KW-1185">Reference proteome</keyword>
<dbReference type="Gene3D" id="1.25.40.90">
    <property type="match status" value="1"/>
</dbReference>
<keyword evidence="4" id="KW-0968">Cytoplasmic vesicle</keyword>
<dbReference type="OrthoDB" id="4033880at2759"/>
<evidence type="ECO:0000256" key="5">
    <source>
        <dbReference type="SAM" id="MobiDB-lite"/>
    </source>
</evidence>
<evidence type="ECO:0000259" key="6">
    <source>
        <dbReference type="PROSITE" id="PS50942"/>
    </source>
</evidence>